<accession>A0A8W8NV14</accession>
<evidence type="ECO:0000313" key="2">
    <source>
        <dbReference type="EnsemblMetazoa" id="G8411.4:cds"/>
    </source>
</evidence>
<organism evidence="2 3">
    <name type="scientific">Magallana gigas</name>
    <name type="common">Pacific oyster</name>
    <name type="synonym">Crassostrea gigas</name>
    <dbReference type="NCBI Taxonomy" id="29159"/>
    <lineage>
        <taxon>Eukaryota</taxon>
        <taxon>Metazoa</taxon>
        <taxon>Spiralia</taxon>
        <taxon>Lophotrochozoa</taxon>
        <taxon>Mollusca</taxon>
        <taxon>Bivalvia</taxon>
        <taxon>Autobranchia</taxon>
        <taxon>Pteriomorphia</taxon>
        <taxon>Ostreida</taxon>
        <taxon>Ostreoidea</taxon>
        <taxon>Ostreidae</taxon>
        <taxon>Magallana</taxon>
    </lineage>
</organism>
<feature type="compositionally biased region" description="Polar residues" evidence="1">
    <location>
        <begin position="86"/>
        <end position="100"/>
    </location>
</feature>
<keyword evidence="3" id="KW-1185">Reference proteome</keyword>
<evidence type="ECO:0000313" key="3">
    <source>
        <dbReference type="Proteomes" id="UP000005408"/>
    </source>
</evidence>
<protein>
    <submittedName>
        <fullName evidence="2">Uncharacterized protein</fullName>
    </submittedName>
</protein>
<dbReference type="EnsemblMetazoa" id="G8411.4">
    <property type="protein sequence ID" value="G8411.4:cds"/>
    <property type="gene ID" value="G8411"/>
</dbReference>
<dbReference type="AlphaFoldDB" id="A0A8W8NV14"/>
<sequence>MLLIQLNNIDTKHYINRVKFILYLGQLYIHDLYSPRLHIANYQLIKMPPRRSKRMRIEMTRASESRTARTREQRPNGIMDDGPSEPVQTNSEVTQPSRTTTSSSYAICMDDIPPAVPSIHNMLDKQKVWLVGSSILKHAQLEAFLRPGGLHLNLKRLNISLWWQGYSGLKLSQVEQKLKTLAKKPCKDLSSGTAVLCYTCALTPDWHE</sequence>
<evidence type="ECO:0000256" key="1">
    <source>
        <dbReference type="SAM" id="MobiDB-lite"/>
    </source>
</evidence>
<feature type="compositionally biased region" description="Basic and acidic residues" evidence="1">
    <location>
        <begin position="56"/>
        <end position="74"/>
    </location>
</feature>
<dbReference type="Proteomes" id="UP000005408">
    <property type="component" value="Unassembled WGS sequence"/>
</dbReference>
<name>A0A8W8NV14_MAGGI</name>
<feature type="region of interest" description="Disordered" evidence="1">
    <location>
        <begin position="56"/>
        <end position="100"/>
    </location>
</feature>
<proteinExistence type="predicted"/>
<reference evidence="2" key="1">
    <citation type="submission" date="2022-08" db="UniProtKB">
        <authorList>
            <consortium name="EnsemblMetazoa"/>
        </authorList>
    </citation>
    <scope>IDENTIFICATION</scope>
    <source>
        <strain evidence="2">05x7-T-G4-1.051#20</strain>
    </source>
</reference>